<sequence length="381" mass="43249">MKKVIFDIDGVLLSEKRYFDVSALVVWEWYHSPQYMHLDEEQVTADVTEEQITTLRARFWKNDEILSWLKSHGINSNWDMVHAHIVTTIWLLLEQYIREHGKVCALSLHTVEDVQKLGTMLRPYVIPTADDVEQRLLAVVPPTADKEAVFASLSQAMAETVGAAVREWAPLGGPLWQLHQRSFQHWYFGDSLYEKIYGETSYAKGKEGFLHKEEPLGTIAGIRYVFQELKRRGYEIAIASGRSQIEMQVPFETYGWLSEFDPFYISTDTDVAAAEEMLHMPLGKPNPFAYYLGAFGKEPSNYRAYTENPEAFKNGTYYVVGDSLSDVWCAKAMGAVMIGTLTGLEGREARTMFESEGADYIVDSVEHILDILPGDTTGKNV</sequence>
<dbReference type="SFLD" id="SFLDG01129">
    <property type="entry name" value="C1.5:_HAD__Beta-PGM__Phosphata"/>
    <property type="match status" value="1"/>
</dbReference>
<protein>
    <submittedName>
        <fullName evidence="1">HAD-hyrolase-like</fullName>
    </submittedName>
</protein>
<organism evidence="1 2">
    <name type="scientific">Megasphaera paucivorans</name>
    <dbReference type="NCBI Taxonomy" id="349095"/>
    <lineage>
        <taxon>Bacteria</taxon>
        <taxon>Bacillati</taxon>
        <taxon>Bacillota</taxon>
        <taxon>Negativicutes</taxon>
        <taxon>Veillonellales</taxon>
        <taxon>Veillonellaceae</taxon>
        <taxon>Megasphaera</taxon>
    </lineage>
</organism>
<evidence type="ECO:0000313" key="1">
    <source>
        <dbReference type="EMBL" id="SDM81117.1"/>
    </source>
</evidence>
<dbReference type="InterPro" id="IPR050155">
    <property type="entry name" value="HAD-like_hydrolase_sf"/>
</dbReference>
<dbReference type="PANTHER" id="PTHR43434">
    <property type="entry name" value="PHOSPHOGLYCOLATE PHOSPHATASE"/>
    <property type="match status" value="1"/>
</dbReference>
<reference evidence="1 2" key="1">
    <citation type="submission" date="2016-10" db="EMBL/GenBank/DDBJ databases">
        <authorList>
            <person name="de Groot N.N."/>
        </authorList>
    </citation>
    <scope>NUCLEOTIDE SEQUENCE [LARGE SCALE GENOMIC DNA]</scope>
    <source>
        <strain evidence="1 2">DSM 16981</strain>
    </source>
</reference>
<proteinExistence type="predicted"/>
<dbReference type="EMBL" id="FNHQ01000014">
    <property type="protein sequence ID" value="SDM81117.1"/>
    <property type="molecule type" value="Genomic_DNA"/>
</dbReference>
<dbReference type="GO" id="GO:0008967">
    <property type="term" value="F:phosphoglycolate phosphatase activity"/>
    <property type="evidence" value="ECO:0007669"/>
    <property type="project" value="TreeGrafter"/>
</dbReference>
<dbReference type="CDD" id="cd01427">
    <property type="entry name" value="HAD_like"/>
    <property type="match status" value="1"/>
</dbReference>
<keyword evidence="2" id="KW-1185">Reference proteome</keyword>
<dbReference type="SUPFAM" id="SSF56784">
    <property type="entry name" value="HAD-like"/>
    <property type="match status" value="1"/>
</dbReference>
<dbReference type="InterPro" id="IPR036412">
    <property type="entry name" value="HAD-like_sf"/>
</dbReference>
<dbReference type="InterPro" id="IPR023214">
    <property type="entry name" value="HAD_sf"/>
</dbReference>
<name>A0A1G9WA01_9FIRM</name>
<dbReference type="GO" id="GO:0006281">
    <property type="term" value="P:DNA repair"/>
    <property type="evidence" value="ECO:0007669"/>
    <property type="project" value="TreeGrafter"/>
</dbReference>
<dbReference type="PANTHER" id="PTHR43434:SF1">
    <property type="entry name" value="PHOSPHOGLYCOLATE PHOSPHATASE"/>
    <property type="match status" value="1"/>
</dbReference>
<dbReference type="STRING" id="349095.SAMN05660299_01564"/>
<gene>
    <name evidence="1" type="ORF">SAMN05660299_01564</name>
</gene>
<dbReference type="Gene3D" id="3.40.50.1000">
    <property type="entry name" value="HAD superfamily/HAD-like"/>
    <property type="match status" value="1"/>
</dbReference>
<dbReference type="Pfam" id="PF00702">
    <property type="entry name" value="Hydrolase"/>
    <property type="match status" value="1"/>
</dbReference>
<accession>A0A1G9WA01</accession>
<dbReference type="RefSeq" id="WP_245675117.1">
    <property type="nucleotide sequence ID" value="NZ_FNHQ01000014.1"/>
</dbReference>
<evidence type="ECO:0000313" key="2">
    <source>
        <dbReference type="Proteomes" id="UP000199309"/>
    </source>
</evidence>
<dbReference type="AlphaFoldDB" id="A0A1G9WA01"/>
<dbReference type="Proteomes" id="UP000199309">
    <property type="component" value="Unassembled WGS sequence"/>
</dbReference>
<dbReference type="SFLD" id="SFLDS00003">
    <property type="entry name" value="Haloacid_Dehalogenase"/>
    <property type="match status" value="1"/>
</dbReference>